<keyword evidence="7 12" id="KW-0472">Membrane</keyword>
<feature type="region of interest" description="Disordered" evidence="11">
    <location>
        <begin position="465"/>
        <end position="487"/>
    </location>
</feature>
<protein>
    <recommendedName>
        <fullName evidence="10">Lysophospholipid acyltransferase 7</fullName>
    </recommendedName>
</protein>
<keyword evidence="5 12" id="KW-0812">Transmembrane</keyword>
<organism evidence="13 14">
    <name type="scientific">Hermetia illucens</name>
    <name type="common">Black soldier fly</name>
    <dbReference type="NCBI Taxonomy" id="343691"/>
    <lineage>
        <taxon>Eukaryota</taxon>
        <taxon>Metazoa</taxon>
        <taxon>Ecdysozoa</taxon>
        <taxon>Arthropoda</taxon>
        <taxon>Hexapoda</taxon>
        <taxon>Insecta</taxon>
        <taxon>Pterygota</taxon>
        <taxon>Neoptera</taxon>
        <taxon>Endopterygota</taxon>
        <taxon>Diptera</taxon>
        <taxon>Brachycera</taxon>
        <taxon>Stratiomyomorpha</taxon>
        <taxon>Stratiomyidae</taxon>
        <taxon>Hermetiinae</taxon>
        <taxon>Hermetia</taxon>
    </lineage>
</organism>
<feature type="transmembrane region" description="Helical" evidence="12">
    <location>
        <begin position="356"/>
        <end position="382"/>
    </location>
</feature>
<dbReference type="InParanoid" id="A0A7R8UUW3"/>
<comment type="pathway">
    <text evidence="2">Lipid metabolism; phospholipid metabolism.</text>
</comment>
<feature type="transmembrane region" description="Helical" evidence="12">
    <location>
        <begin position="438"/>
        <end position="459"/>
    </location>
</feature>
<evidence type="ECO:0000256" key="11">
    <source>
        <dbReference type="SAM" id="MobiDB-lite"/>
    </source>
</evidence>
<dbReference type="GO" id="GO:0030258">
    <property type="term" value="P:lipid modification"/>
    <property type="evidence" value="ECO:0007669"/>
    <property type="project" value="TreeGrafter"/>
</dbReference>
<comment type="pathway">
    <text evidence="9">Phospholipid metabolism.</text>
</comment>
<accession>A0A7R8UUW3</accession>
<dbReference type="InterPro" id="IPR049941">
    <property type="entry name" value="LPLAT_7/PORCN-like"/>
</dbReference>
<evidence type="ECO:0000256" key="4">
    <source>
        <dbReference type="ARBA" id="ARBA00022679"/>
    </source>
</evidence>
<dbReference type="FunCoup" id="A0A7R8UUW3">
    <property type="interactions" value="714"/>
</dbReference>
<dbReference type="PANTHER" id="PTHR13906:SF16">
    <property type="entry name" value="LYSOPHOSPHOLIPID ACYLTRANSFERASE 7"/>
    <property type="match status" value="1"/>
</dbReference>
<evidence type="ECO:0000256" key="9">
    <source>
        <dbReference type="ARBA" id="ARBA00025707"/>
    </source>
</evidence>
<evidence type="ECO:0000313" key="13">
    <source>
        <dbReference type="EMBL" id="CAD7086318.1"/>
    </source>
</evidence>
<evidence type="ECO:0000256" key="2">
    <source>
        <dbReference type="ARBA" id="ARBA00005074"/>
    </source>
</evidence>
<evidence type="ECO:0000256" key="12">
    <source>
        <dbReference type="SAM" id="Phobius"/>
    </source>
</evidence>
<feature type="transmembrane region" description="Helical" evidence="12">
    <location>
        <begin position="403"/>
        <end position="426"/>
    </location>
</feature>
<proteinExistence type="inferred from homology"/>
<dbReference type="EMBL" id="LR899011">
    <property type="protein sequence ID" value="CAD7086318.1"/>
    <property type="molecule type" value="Genomic_DNA"/>
</dbReference>
<dbReference type="AlphaFoldDB" id="A0A7R8UUW3"/>
<feature type="transmembrane region" description="Helical" evidence="12">
    <location>
        <begin position="77"/>
        <end position="96"/>
    </location>
</feature>
<feature type="transmembrane region" description="Helical" evidence="12">
    <location>
        <begin position="210"/>
        <end position="228"/>
    </location>
</feature>
<keyword evidence="4" id="KW-0808">Transferase</keyword>
<dbReference type="GO" id="GO:0044233">
    <property type="term" value="C:mitochondria-associated endoplasmic reticulum membrane contact site"/>
    <property type="evidence" value="ECO:0007669"/>
    <property type="project" value="TreeGrafter"/>
</dbReference>
<evidence type="ECO:0000256" key="10">
    <source>
        <dbReference type="ARBA" id="ARBA00093678"/>
    </source>
</evidence>
<evidence type="ECO:0000256" key="5">
    <source>
        <dbReference type="ARBA" id="ARBA00022692"/>
    </source>
</evidence>
<evidence type="ECO:0000256" key="6">
    <source>
        <dbReference type="ARBA" id="ARBA00022989"/>
    </source>
</evidence>
<evidence type="ECO:0000256" key="7">
    <source>
        <dbReference type="ARBA" id="ARBA00023136"/>
    </source>
</evidence>
<evidence type="ECO:0000256" key="3">
    <source>
        <dbReference type="ARBA" id="ARBA00010323"/>
    </source>
</evidence>
<name>A0A7R8UUW3_HERIL</name>
<evidence type="ECO:0000256" key="8">
    <source>
        <dbReference type="ARBA" id="ARBA00023315"/>
    </source>
</evidence>
<dbReference type="InterPro" id="IPR004299">
    <property type="entry name" value="MBOAT_fam"/>
</dbReference>
<keyword evidence="6 12" id="KW-1133">Transmembrane helix</keyword>
<gene>
    <name evidence="13" type="ORF">HERILL_LOCUS9099</name>
</gene>
<dbReference type="OMA" id="TNMIQML"/>
<comment type="similarity">
    <text evidence="3">Belongs to the membrane-bound acyltransferase family.</text>
</comment>
<evidence type="ECO:0000313" key="14">
    <source>
        <dbReference type="Proteomes" id="UP000594454"/>
    </source>
</evidence>
<keyword evidence="14" id="KW-1185">Reference proteome</keyword>
<dbReference type="GO" id="GO:0006661">
    <property type="term" value="P:phosphatidylinositol biosynthetic process"/>
    <property type="evidence" value="ECO:0007669"/>
    <property type="project" value="TreeGrafter"/>
</dbReference>
<feature type="transmembrane region" description="Helical" evidence="12">
    <location>
        <begin position="34"/>
        <end position="65"/>
    </location>
</feature>
<dbReference type="Pfam" id="PF03062">
    <property type="entry name" value="MBOAT"/>
    <property type="match status" value="1"/>
</dbReference>
<evidence type="ECO:0000256" key="1">
    <source>
        <dbReference type="ARBA" id="ARBA00004141"/>
    </source>
</evidence>
<dbReference type="PANTHER" id="PTHR13906">
    <property type="entry name" value="PORCUPINE"/>
    <property type="match status" value="1"/>
</dbReference>
<dbReference type="OrthoDB" id="7663182at2759"/>
<sequence>MSLDDIVYLVCLLTCIAFGKYYREIKDDSQRKVIGTALGLLIIFIVSGIHIFHTLVSFAVSAVIITQMHPSKSHLVSFAFMFGYLAFFRTTIYFGIPYPPGHTNMIQMLLTLKLVGLAFEKNTAYNKIKERERALADPGKKDEAAAIEITDYDTELQSIDITEIFHYSFNYIGILTGPYYRYRTYRDYFETPFRIYAKSTEETLRKLQQIGLYIALYLVASYLWPLNYAMSTEFYEERSFFYRLMYVWPTFFIFRMRIYSGLILGETVCTNAGFGAYPTDADIASGEGPKKSYLHLKRNPEKLTYDFTTIKNADVYGVETCWTFREAMRYWNICVQYWLAINIYKRFPSKKYRTLVLLLISSFWHGIYSGYYMCIMGAAVYTPIEDIFNKAVRKDATGLQRRIIDVLFWISKFFSFAYLGIAFLLMTLDKIWFYYNSVYHFGYLYWVVLLVVGMTITNLRRGKNRERRKHEGGESSTLSKGSAIKTE</sequence>
<reference evidence="13 14" key="1">
    <citation type="submission" date="2020-11" db="EMBL/GenBank/DDBJ databases">
        <authorList>
            <person name="Wallbank WR R."/>
            <person name="Pardo Diaz C."/>
            <person name="Kozak K."/>
            <person name="Martin S."/>
            <person name="Jiggins C."/>
            <person name="Moest M."/>
            <person name="Warren A I."/>
            <person name="Generalovic N T."/>
            <person name="Byers J.R.P. K."/>
            <person name="Montejo-Kovacevich G."/>
            <person name="Yen C E."/>
        </authorList>
    </citation>
    <scope>NUCLEOTIDE SEQUENCE [LARGE SCALE GENOMIC DNA]</scope>
</reference>
<dbReference type="Proteomes" id="UP000594454">
    <property type="component" value="Chromosome 3"/>
</dbReference>
<comment type="subcellular location">
    <subcellularLocation>
        <location evidence="1">Membrane</location>
        <topology evidence="1">Multi-pass membrane protein</topology>
    </subcellularLocation>
</comment>
<dbReference type="GO" id="GO:0071617">
    <property type="term" value="F:lysophospholipid acyltransferase activity"/>
    <property type="evidence" value="ECO:0007669"/>
    <property type="project" value="TreeGrafter"/>
</dbReference>
<keyword evidence="8" id="KW-0012">Acyltransferase</keyword>
<feature type="transmembrane region" description="Helical" evidence="12">
    <location>
        <begin position="6"/>
        <end position="22"/>
    </location>
</feature>
<dbReference type="GO" id="GO:0016020">
    <property type="term" value="C:membrane"/>
    <property type="evidence" value="ECO:0007669"/>
    <property type="project" value="UniProtKB-SubCell"/>
</dbReference>